<evidence type="ECO:0000313" key="2">
    <source>
        <dbReference type="Proteomes" id="UP000886998"/>
    </source>
</evidence>
<sequence length="89" mass="10254">MATSSPPPSELNYPLKLYVREYGRFSGRDDGVLKEFYFESRIAFEYELQKLFRTSSSEGKEFADTGNLEDVVFFGRKLSFILFNDSKGS</sequence>
<organism evidence="1 2">
    <name type="scientific">Trichonephila inaurata madagascariensis</name>
    <dbReference type="NCBI Taxonomy" id="2747483"/>
    <lineage>
        <taxon>Eukaryota</taxon>
        <taxon>Metazoa</taxon>
        <taxon>Ecdysozoa</taxon>
        <taxon>Arthropoda</taxon>
        <taxon>Chelicerata</taxon>
        <taxon>Arachnida</taxon>
        <taxon>Araneae</taxon>
        <taxon>Araneomorphae</taxon>
        <taxon>Entelegynae</taxon>
        <taxon>Araneoidea</taxon>
        <taxon>Nephilidae</taxon>
        <taxon>Trichonephila</taxon>
        <taxon>Trichonephila inaurata</taxon>
    </lineage>
</organism>
<name>A0A8X6WVA4_9ARAC</name>
<gene>
    <name evidence="1" type="ORF">TNIN_334761</name>
</gene>
<evidence type="ECO:0000313" key="1">
    <source>
        <dbReference type="EMBL" id="GFY41410.1"/>
    </source>
</evidence>
<reference evidence="1" key="1">
    <citation type="submission" date="2020-08" db="EMBL/GenBank/DDBJ databases">
        <title>Multicomponent nature underlies the extraordinary mechanical properties of spider dragline silk.</title>
        <authorList>
            <person name="Kono N."/>
            <person name="Nakamura H."/>
            <person name="Mori M."/>
            <person name="Yoshida Y."/>
            <person name="Ohtoshi R."/>
            <person name="Malay A.D."/>
            <person name="Moran D.A.P."/>
            <person name="Tomita M."/>
            <person name="Numata K."/>
            <person name="Arakawa K."/>
        </authorList>
    </citation>
    <scope>NUCLEOTIDE SEQUENCE</scope>
</reference>
<comment type="caution">
    <text evidence="1">The sequence shown here is derived from an EMBL/GenBank/DDBJ whole genome shotgun (WGS) entry which is preliminary data.</text>
</comment>
<keyword evidence="2" id="KW-1185">Reference proteome</keyword>
<dbReference type="AlphaFoldDB" id="A0A8X6WVA4"/>
<protein>
    <submittedName>
        <fullName evidence="1">Uncharacterized protein</fullName>
    </submittedName>
</protein>
<dbReference type="EMBL" id="BMAV01002488">
    <property type="protein sequence ID" value="GFY41410.1"/>
    <property type="molecule type" value="Genomic_DNA"/>
</dbReference>
<accession>A0A8X6WVA4</accession>
<proteinExistence type="predicted"/>
<dbReference type="Proteomes" id="UP000886998">
    <property type="component" value="Unassembled WGS sequence"/>
</dbReference>